<keyword evidence="1" id="KW-0472">Membrane</keyword>
<evidence type="ECO:0000313" key="3">
    <source>
        <dbReference type="Proteomes" id="UP000026915"/>
    </source>
</evidence>
<dbReference type="InParanoid" id="A0A061EPG3"/>
<evidence type="ECO:0008006" key="4">
    <source>
        <dbReference type="Google" id="ProtNLM"/>
    </source>
</evidence>
<dbReference type="Proteomes" id="UP000026915">
    <property type="component" value="Chromosome 4"/>
</dbReference>
<proteinExistence type="predicted"/>
<name>A0A061EPG3_THECC</name>
<feature type="transmembrane region" description="Helical" evidence="1">
    <location>
        <begin position="68"/>
        <end position="98"/>
    </location>
</feature>
<dbReference type="HOGENOM" id="CLU_1828821_0_0_1"/>
<accession>A0A061EPG3</accession>
<sequence length="141" mass="14908">MPVKCRISSKSELHGGCGDANLAEMLTIREALALFVVAAWCQAYGLIIETNSINVVTWVSKPLSSPWLLRTLIVCCVGCLWGCGSLLAAGGLALGISLGGVVGKWFMGSSCPGANSGVPKRKREKETGMLIVFPSLTNFTF</sequence>
<feature type="transmembrane region" description="Helical" evidence="1">
    <location>
        <begin position="31"/>
        <end position="48"/>
    </location>
</feature>
<keyword evidence="1" id="KW-0812">Transmembrane</keyword>
<keyword evidence="1" id="KW-1133">Transmembrane helix</keyword>
<evidence type="ECO:0000313" key="2">
    <source>
        <dbReference type="EMBL" id="EOY04199.1"/>
    </source>
</evidence>
<reference evidence="2 3" key="1">
    <citation type="journal article" date="2013" name="Genome Biol.">
        <title>The genome sequence of the most widely cultivated cacao type and its use to identify candidate genes regulating pod color.</title>
        <authorList>
            <person name="Motamayor J.C."/>
            <person name="Mockaitis K."/>
            <person name="Schmutz J."/>
            <person name="Haiminen N."/>
            <person name="Iii D.L."/>
            <person name="Cornejo O."/>
            <person name="Findley S.D."/>
            <person name="Zheng P."/>
            <person name="Utro F."/>
            <person name="Royaert S."/>
            <person name="Saski C."/>
            <person name="Jenkins J."/>
            <person name="Podicheti R."/>
            <person name="Zhao M."/>
            <person name="Scheffler B.E."/>
            <person name="Stack J.C."/>
            <person name="Feltus F.A."/>
            <person name="Mustiga G.M."/>
            <person name="Amores F."/>
            <person name="Phillips W."/>
            <person name="Marelli J.P."/>
            <person name="May G.D."/>
            <person name="Shapiro H."/>
            <person name="Ma J."/>
            <person name="Bustamante C.D."/>
            <person name="Schnell R.J."/>
            <person name="Main D."/>
            <person name="Gilbert D."/>
            <person name="Parida L."/>
            <person name="Kuhn D.N."/>
        </authorList>
    </citation>
    <scope>NUCLEOTIDE SEQUENCE [LARGE SCALE GENOMIC DNA]</scope>
    <source>
        <strain evidence="3">cv. Matina 1-6</strain>
    </source>
</reference>
<dbReference type="EMBL" id="CM001882">
    <property type="protein sequence ID" value="EOY04199.1"/>
    <property type="molecule type" value="Genomic_DNA"/>
</dbReference>
<gene>
    <name evidence="2" type="ORF">TCM_019457</name>
</gene>
<organism evidence="2 3">
    <name type="scientific">Theobroma cacao</name>
    <name type="common">Cacao</name>
    <name type="synonym">Cocoa</name>
    <dbReference type="NCBI Taxonomy" id="3641"/>
    <lineage>
        <taxon>Eukaryota</taxon>
        <taxon>Viridiplantae</taxon>
        <taxon>Streptophyta</taxon>
        <taxon>Embryophyta</taxon>
        <taxon>Tracheophyta</taxon>
        <taxon>Spermatophyta</taxon>
        <taxon>Magnoliopsida</taxon>
        <taxon>eudicotyledons</taxon>
        <taxon>Gunneridae</taxon>
        <taxon>Pentapetalae</taxon>
        <taxon>rosids</taxon>
        <taxon>malvids</taxon>
        <taxon>Malvales</taxon>
        <taxon>Malvaceae</taxon>
        <taxon>Byttnerioideae</taxon>
        <taxon>Theobroma</taxon>
    </lineage>
</organism>
<keyword evidence="3" id="KW-1185">Reference proteome</keyword>
<evidence type="ECO:0000256" key="1">
    <source>
        <dbReference type="SAM" id="Phobius"/>
    </source>
</evidence>
<dbReference type="AlphaFoldDB" id="A0A061EPG3"/>
<protein>
    <recommendedName>
        <fullName evidence="4">RNase H type-1 domain-containing protein</fullName>
    </recommendedName>
</protein>
<dbReference type="Gramene" id="EOY04199">
    <property type="protein sequence ID" value="EOY04199"/>
    <property type="gene ID" value="TCM_019457"/>
</dbReference>